<evidence type="ECO:0000256" key="6">
    <source>
        <dbReference type="RuleBase" id="RU363041"/>
    </source>
</evidence>
<dbReference type="AlphaFoldDB" id="A0A6J4SW79"/>
<feature type="transmembrane region" description="Helical" evidence="6">
    <location>
        <begin position="136"/>
        <end position="157"/>
    </location>
</feature>
<evidence type="ECO:0000256" key="5">
    <source>
        <dbReference type="ARBA" id="ARBA00023136"/>
    </source>
</evidence>
<feature type="transmembrane region" description="Helical" evidence="6">
    <location>
        <begin position="234"/>
        <end position="251"/>
    </location>
</feature>
<feature type="transmembrane region" description="Helical" evidence="6">
    <location>
        <begin position="206"/>
        <end position="227"/>
    </location>
</feature>
<keyword evidence="6" id="KW-1003">Cell membrane</keyword>
<evidence type="ECO:0000256" key="4">
    <source>
        <dbReference type="ARBA" id="ARBA00022989"/>
    </source>
</evidence>
<feature type="transmembrane region" description="Helical" evidence="6">
    <location>
        <begin position="98"/>
        <end position="116"/>
    </location>
</feature>
<comment type="subcellular location">
    <subcellularLocation>
        <location evidence="6">Cell membrane</location>
        <topology evidence="6">Multi-pass membrane protein</topology>
    </subcellularLocation>
    <subcellularLocation>
        <location evidence="1">Membrane</location>
        <topology evidence="1">Multi-pass membrane protein</topology>
    </subcellularLocation>
</comment>
<evidence type="ECO:0000256" key="2">
    <source>
        <dbReference type="ARBA" id="ARBA00009142"/>
    </source>
</evidence>
<keyword evidence="3 6" id="KW-0812">Transmembrane</keyword>
<dbReference type="InterPro" id="IPR051598">
    <property type="entry name" value="TSUP/Inactive_protease-like"/>
</dbReference>
<dbReference type="Pfam" id="PF01925">
    <property type="entry name" value="TauE"/>
    <property type="match status" value="1"/>
</dbReference>
<gene>
    <name evidence="7" type="ORF">AVDCRST_MAG17-1723</name>
</gene>
<organism evidence="7">
    <name type="scientific">uncultured Solirubrobacterales bacterium</name>
    <dbReference type="NCBI Taxonomy" id="768556"/>
    <lineage>
        <taxon>Bacteria</taxon>
        <taxon>Bacillati</taxon>
        <taxon>Actinomycetota</taxon>
        <taxon>Thermoleophilia</taxon>
        <taxon>Solirubrobacterales</taxon>
        <taxon>environmental samples</taxon>
    </lineage>
</organism>
<keyword evidence="4 6" id="KW-1133">Transmembrane helix</keyword>
<proteinExistence type="inferred from homology"/>
<evidence type="ECO:0000313" key="7">
    <source>
        <dbReference type="EMBL" id="CAA9506741.1"/>
    </source>
</evidence>
<dbReference type="InterPro" id="IPR002781">
    <property type="entry name" value="TM_pro_TauE-like"/>
</dbReference>
<protein>
    <recommendedName>
        <fullName evidence="6">Probable membrane transporter protein</fullName>
    </recommendedName>
</protein>
<comment type="similarity">
    <text evidence="2 6">Belongs to the 4-toluene sulfonate uptake permease (TSUP) (TC 2.A.102) family.</text>
</comment>
<dbReference type="GO" id="GO:0005886">
    <property type="term" value="C:plasma membrane"/>
    <property type="evidence" value="ECO:0007669"/>
    <property type="project" value="UniProtKB-SubCell"/>
</dbReference>
<feature type="transmembrane region" description="Helical" evidence="6">
    <location>
        <begin position="32"/>
        <end position="52"/>
    </location>
</feature>
<accession>A0A6J4SW79</accession>
<feature type="transmembrane region" description="Helical" evidence="6">
    <location>
        <begin position="73"/>
        <end position="92"/>
    </location>
</feature>
<dbReference type="PANTHER" id="PTHR43701">
    <property type="entry name" value="MEMBRANE TRANSPORTER PROTEIN MJ0441-RELATED"/>
    <property type="match status" value="1"/>
</dbReference>
<feature type="transmembrane region" description="Helical" evidence="6">
    <location>
        <begin position="263"/>
        <end position="284"/>
    </location>
</feature>
<reference evidence="7" key="1">
    <citation type="submission" date="2020-02" db="EMBL/GenBank/DDBJ databases">
        <authorList>
            <person name="Meier V. D."/>
        </authorList>
    </citation>
    <scope>NUCLEOTIDE SEQUENCE</scope>
    <source>
        <strain evidence="7">AVDCRST_MAG17</strain>
    </source>
</reference>
<evidence type="ECO:0000256" key="1">
    <source>
        <dbReference type="ARBA" id="ARBA00004141"/>
    </source>
</evidence>
<sequence>MQKLLVLGLFGLIAQLVDGTLGMAYGVTTTTLLLTAGAAPAIASATVHLAEIGTTLASGTAHWRFGNVDWRTVGVMAAPGAIGAFVGAVVLSSLSAEIAEPWIATILFFLGVYILIRFSRRRRTPEPVAGRGRLRAIFLAPLGAFAGLIDAMGGGGWGPIGTSSLLSSGRLEPRKVVGSIDTSEFLVTVGASAGFLLSLSFAQINVGWLVALLAGGLIAAPIAAWLVRKLPARVLGAAVGGLILVTNTKTFGEAVGAPTEILVAAYVVLITVWLAAIASAVVAVRRDGRAMPQPA</sequence>
<name>A0A6J4SW79_9ACTN</name>
<keyword evidence="5 6" id="KW-0472">Membrane</keyword>
<dbReference type="EMBL" id="CADCVV010000131">
    <property type="protein sequence ID" value="CAA9506741.1"/>
    <property type="molecule type" value="Genomic_DNA"/>
</dbReference>
<dbReference type="PANTHER" id="PTHR43701:SF12">
    <property type="entry name" value="MEMBRANE TRANSPORTER PROTEIN YTNM-RELATED"/>
    <property type="match status" value="1"/>
</dbReference>
<evidence type="ECO:0000256" key="3">
    <source>
        <dbReference type="ARBA" id="ARBA00022692"/>
    </source>
</evidence>